<protein>
    <submittedName>
        <fullName evidence="3">Uncharacterized protein</fullName>
    </submittedName>
</protein>
<evidence type="ECO:0000256" key="2">
    <source>
        <dbReference type="SAM" id="MobiDB-lite"/>
    </source>
</evidence>
<evidence type="ECO:0000256" key="1">
    <source>
        <dbReference type="SAM" id="Coils"/>
    </source>
</evidence>
<dbReference type="RefSeq" id="XP_066074786.1">
    <property type="nucleotide sequence ID" value="XM_066218689.1"/>
</dbReference>
<dbReference type="EMBL" id="CP144100">
    <property type="protein sequence ID" value="WWC88023.1"/>
    <property type="molecule type" value="Genomic_DNA"/>
</dbReference>
<proteinExistence type="predicted"/>
<dbReference type="GeneID" id="91093597"/>
<reference evidence="3 4" key="1">
    <citation type="submission" date="2024-01" db="EMBL/GenBank/DDBJ databases">
        <title>Comparative genomics of Cryptococcus and Kwoniella reveals pathogenesis evolution and contrasting modes of karyotype evolution via chromosome fusion or intercentromeric recombination.</title>
        <authorList>
            <person name="Coelho M.A."/>
            <person name="David-Palma M."/>
            <person name="Shea T."/>
            <person name="Bowers K."/>
            <person name="McGinley-Smith S."/>
            <person name="Mohammad A.W."/>
            <person name="Gnirke A."/>
            <person name="Yurkov A.M."/>
            <person name="Nowrousian M."/>
            <person name="Sun S."/>
            <person name="Cuomo C.A."/>
            <person name="Heitman J."/>
        </authorList>
    </citation>
    <scope>NUCLEOTIDE SEQUENCE [LARGE SCALE GENOMIC DNA]</scope>
    <source>
        <strain evidence="3 4">CBS 6074</strain>
    </source>
</reference>
<feature type="region of interest" description="Disordered" evidence="2">
    <location>
        <begin position="1"/>
        <end position="27"/>
    </location>
</feature>
<keyword evidence="4" id="KW-1185">Reference proteome</keyword>
<dbReference type="AlphaFoldDB" id="A0AAX4JT05"/>
<name>A0AAX4JT05_9TREE</name>
<accession>A0AAX4JT05</accession>
<dbReference type="Proteomes" id="UP001355207">
    <property type="component" value="Chromosome 3"/>
</dbReference>
<keyword evidence="1" id="KW-0175">Coiled coil</keyword>
<evidence type="ECO:0000313" key="4">
    <source>
        <dbReference type="Proteomes" id="UP001355207"/>
    </source>
</evidence>
<sequence length="309" mass="35253">MSTSASNSAKGKRVGLEINEDEASPQKRFAYSSSQVTSIKSPLSQRGCSSIAANNLDLSTSYTSIANNTTKLDISTAFWRNEALRLQQLRETDQAEIESLKAYKRGKEGSDNKSYDIKQILIDREKEIASERKEWEDRYSELKEESENISASFMNVLKKVQQLDGKIEQLNEKIVQLENAMAELECEKSELVIINKRLELEKGELVNAQIELQEEKKSLSISLQNHRGESSKTIEDLEMKLKDMGDITKQRDEFLSAYEAILAKSSNSEAEIENLQEELDKARAKLKRVQSIEEEIHQSRLEKLREIDI</sequence>
<evidence type="ECO:0000313" key="3">
    <source>
        <dbReference type="EMBL" id="WWC88023.1"/>
    </source>
</evidence>
<gene>
    <name evidence="3" type="ORF">L201_002926</name>
</gene>
<organism evidence="3 4">
    <name type="scientific">Kwoniella dendrophila CBS 6074</name>
    <dbReference type="NCBI Taxonomy" id="1295534"/>
    <lineage>
        <taxon>Eukaryota</taxon>
        <taxon>Fungi</taxon>
        <taxon>Dikarya</taxon>
        <taxon>Basidiomycota</taxon>
        <taxon>Agaricomycotina</taxon>
        <taxon>Tremellomycetes</taxon>
        <taxon>Tremellales</taxon>
        <taxon>Cryptococcaceae</taxon>
        <taxon>Kwoniella</taxon>
    </lineage>
</organism>
<feature type="coiled-coil region" evidence="1">
    <location>
        <begin position="258"/>
        <end position="295"/>
    </location>
</feature>
<feature type="coiled-coil region" evidence="1">
    <location>
        <begin position="125"/>
        <end position="218"/>
    </location>
</feature>